<dbReference type="AlphaFoldDB" id="A0A0K1Q8F3"/>
<name>A0A0K1Q8F3_9BACT</name>
<dbReference type="EMBL" id="CP012333">
    <property type="protein sequence ID" value="AKV02009.1"/>
    <property type="molecule type" value="Genomic_DNA"/>
</dbReference>
<evidence type="ECO:0000256" key="2">
    <source>
        <dbReference type="SAM" id="SignalP"/>
    </source>
</evidence>
<gene>
    <name evidence="3" type="ORF">AKJ09_08672</name>
</gene>
<accession>A0A0K1Q8F3</accession>
<evidence type="ECO:0000256" key="1">
    <source>
        <dbReference type="SAM" id="MobiDB-lite"/>
    </source>
</evidence>
<dbReference type="Proteomes" id="UP000064967">
    <property type="component" value="Chromosome"/>
</dbReference>
<dbReference type="STRING" id="1391654.AKJ09_08672"/>
<sequence>MTVRIRSRLILAGASASALFVAACSLTGFDGFVGPKKLGASDDTSLPEDGDASSDASSADPGAASDAGADSGPTSEVPPSFVDGGTFCAQAPNSTATFCDDFDGTPLDVKWVREGVFANLSTASPSSAPNDFFMNAPANTGIGTFVSKITRSFVVPSTNLVVAFDFNPEKVHDGTAALMLAALEYQKGTAKYSLRLVYGNGAVRLEESDLVAPPNNKDTYHPYFNVPLGKWTRVKLDVVASGNNPGVTVSLDDVAVGLRETITPTPGLDPVPTLILGAVFAANPQSGWALRYDNVTVNYR</sequence>
<feature type="chain" id="PRO_5005467028" evidence="2">
    <location>
        <begin position="23"/>
        <end position="300"/>
    </location>
</feature>
<feature type="region of interest" description="Disordered" evidence="1">
    <location>
        <begin position="40"/>
        <end position="76"/>
    </location>
</feature>
<keyword evidence="4" id="KW-1185">Reference proteome</keyword>
<proteinExistence type="predicted"/>
<dbReference type="PROSITE" id="PS51257">
    <property type="entry name" value="PROKAR_LIPOPROTEIN"/>
    <property type="match status" value="1"/>
</dbReference>
<protein>
    <submittedName>
        <fullName evidence="3">Uncharacterized protein</fullName>
    </submittedName>
</protein>
<dbReference type="KEGG" id="llu:AKJ09_08672"/>
<evidence type="ECO:0000313" key="4">
    <source>
        <dbReference type="Proteomes" id="UP000064967"/>
    </source>
</evidence>
<organism evidence="3 4">
    <name type="scientific">Labilithrix luteola</name>
    <dbReference type="NCBI Taxonomy" id="1391654"/>
    <lineage>
        <taxon>Bacteria</taxon>
        <taxon>Pseudomonadati</taxon>
        <taxon>Myxococcota</taxon>
        <taxon>Polyangia</taxon>
        <taxon>Polyangiales</taxon>
        <taxon>Labilitrichaceae</taxon>
        <taxon>Labilithrix</taxon>
    </lineage>
</organism>
<feature type="signal peptide" evidence="2">
    <location>
        <begin position="1"/>
        <end position="22"/>
    </location>
</feature>
<reference evidence="3 4" key="1">
    <citation type="submission" date="2015-08" db="EMBL/GenBank/DDBJ databases">
        <authorList>
            <person name="Babu N.S."/>
            <person name="Beckwith C.J."/>
            <person name="Beseler K.G."/>
            <person name="Brison A."/>
            <person name="Carone J.V."/>
            <person name="Caskin T.P."/>
            <person name="Diamond M."/>
            <person name="Durham M.E."/>
            <person name="Foxe J.M."/>
            <person name="Go M."/>
            <person name="Henderson B.A."/>
            <person name="Jones I.B."/>
            <person name="McGettigan J.A."/>
            <person name="Micheletti S.J."/>
            <person name="Nasrallah M.E."/>
            <person name="Ortiz D."/>
            <person name="Piller C.R."/>
            <person name="Privatt S.R."/>
            <person name="Schneider S.L."/>
            <person name="Sharp S."/>
            <person name="Smith T.C."/>
            <person name="Stanton J.D."/>
            <person name="Ullery H.E."/>
            <person name="Wilson R.J."/>
            <person name="Serrano M.G."/>
            <person name="Buck G."/>
            <person name="Lee V."/>
            <person name="Wang Y."/>
            <person name="Carvalho R."/>
            <person name="Voegtly L."/>
            <person name="Shi R."/>
            <person name="Duckworth R."/>
            <person name="Johnson A."/>
            <person name="Loviza R."/>
            <person name="Walstead R."/>
            <person name="Shah Z."/>
            <person name="Kiflezghi M."/>
            <person name="Wade K."/>
            <person name="Ball S.L."/>
            <person name="Bradley K.W."/>
            <person name="Asai D.J."/>
            <person name="Bowman C.A."/>
            <person name="Russell D.A."/>
            <person name="Pope W.H."/>
            <person name="Jacobs-Sera D."/>
            <person name="Hendrix R.W."/>
            <person name="Hatfull G.F."/>
        </authorList>
    </citation>
    <scope>NUCLEOTIDE SEQUENCE [LARGE SCALE GENOMIC DNA]</scope>
    <source>
        <strain evidence="3 4">DSM 27648</strain>
    </source>
</reference>
<keyword evidence="2" id="KW-0732">Signal</keyword>
<evidence type="ECO:0000313" key="3">
    <source>
        <dbReference type="EMBL" id="AKV02009.1"/>
    </source>
</evidence>
<dbReference type="RefSeq" id="WP_146652994.1">
    <property type="nucleotide sequence ID" value="NZ_CP012333.1"/>
</dbReference>
<feature type="compositionally biased region" description="Low complexity" evidence="1">
    <location>
        <begin position="53"/>
        <end position="73"/>
    </location>
</feature>